<evidence type="ECO:0000256" key="1">
    <source>
        <dbReference type="SAM" id="MobiDB-lite"/>
    </source>
</evidence>
<dbReference type="AlphaFoldDB" id="A0A346Y1F1"/>
<gene>
    <name evidence="2" type="ORF">DVS28_a3625</name>
</gene>
<reference evidence="2 3" key="1">
    <citation type="submission" date="2018-09" db="EMBL/GenBank/DDBJ databases">
        <title>Complete genome sequence of Euzebya sp. DY32-46 isolated from seawater of Pacific Ocean.</title>
        <authorList>
            <person name="Xu L."/>
            <person name="Wu Y.-H."/>
            <person name="Xu X.-W."/>
        </authorList>
    </citation>
    <scope>NUCLEOTIDE SEQUENCE [LARGE SCALE GENOMIC DNA]</scope>
    <source>
        <strain evidence="2 3">DY32-46</strain>
    </source>
</reference>
<accession>A0A346Y1F1</accession>
<protein>
    <submittedName>
        <fullName evidence="2">Putative secreted protein</fullName>
    </submittedName>
</protein>
<keyword evidence="3" id="KW-1185">Reference proteome</keyword>
<feature type="region of interest" description="Disordered" evidence="1">
    <location>
        <begin position="310"/>
        <end position="339"/>
    </location>
</feature>
<name>A0A346Y1F1_9ACTN</name>
<feature type="region of interest" description="Disordered" evidence="1">
    <location>
        <begin position="40"/>
        <end position="59"/>
    </location>
</feature>
<evidence type="ECO:0000313" key="3">
    <source>
        <dbReference type="Proteomes" id="UP000264006"/>
    </source>
</evidence>
<evidence type="ECO:0000313" key="2">
    <source>
        <dbReference type="EMBL" id="AXV08298.1"/>
    </source>
</evidence>
<proteinExistence type="predicted"/>
<dbReference type="EMBL" id="CP031165">
    <property type="protein sequence ID" value="AXV08298.1"/>
    <property type="molecule type" value="Genomic_DNA"/>
</dbReference>
<dbReference type="KEGG" id="euz:DVS28_a3625"/>
<dbReference type="Proteomes" id="UP000264006">
    <property type="component" value="Chromosome"/>
</dbReference>
<dbReference type="RefSeq" id="WP_114592665.1">
    <property type="nucleotide sequence ID" value="NZ_CP031165.1"/>
</dbReference>
<feature type="region of interest" description="Disordered" evidence="1">
    <location>
        <begin position="73"/>
        <end position="94"/>
    </location>
</feature>
<dbReference type="OrthoDB" id="4300819at2"/>
<organism evidence="2 3">
    <name type="scientific">Euzebya pacifica</name>
    <dbReference type="NCBI Taxonomy" id="1608957"/>
    <lineage>
        <taxon>Bacteria</taxon>
        <taxon>Bacillati</taxon>
        <taxon>Actinomycetota</taxon>
        <taxon>Nitriliruptoria</taxon>
        <taxon>Euzebyales</taxon>
    </lineage>
</organism>
<sequence>MHPSTHRTTTTQPPGRLVVLALSVLLVLGLAVPAAALPTAGEDLPADDGDGQPLDESHGMESIGAEEAALAPEYPTTDDPRVGLPGGPGNTAGEASLNMQRLASMPLAPGASTNSDLAFFERDGRRYAVSGNYNGFNLYDVTDPAAPVHTTSVICPGSQNDVSVHGNLLFMSVESTAAKIDCSAGGGATAETRFRGIRIWDISDLTTPVQLPGVQTCRGSHTHTIVTKPGVEDTLWIYVSMTSSVRAATELPGCSSASSLVDPNTSNFSITVIEVPLAAPETAAIVNRNARIMSTCGDNSCEADHANGSLNGLAFPNPQPNYPEGSGREPGGQSASQTSACHDITSYPAIGLAAGACQGDGLLLDITDPPNPRRIANVRDFNFAYWHSATFNNDGTKVIFTDEWGGGSGARCRATDPLSWGANAIFDIVQTPDGPTMEWRSYFKLPMVQTAQENCVAHNGSLVPVPGRDIMVQAWYQGGTTVFDFTDSANPVEIAYFDRGPVDPTRLLTGGFWSSYWWNGTIVGNEIARGVDTFALTPSPALTQLELDAARQVVTSTTNVQHQQPIVWPTTYLTVRAWHAAADRAGVLAANTSANVKKFVDRAEAATSPASRNNAAAQLRAVSNQVSGDSSQEVGLRNALLALADVVAR</sequence>